<dbReference type="AlphaFoldDB" id="A0A8U0HTM0"/>
<evidence type="ECO:0000256" key="1">
    <source>
        <dbReference type="SAM" id="MobiDB-lite"/>
    </source>
</evidence>
<dbReference type="KEGG" id="halx:M0R89_17185"/>
<accession>A0A8U0HTM0</accession>
<name>A0A8U0HTM0_9EURY</name>
<reference evidence="3 4" key="1">
    <citation type="submission" date="2022-04" db="EMBL/GenBank/DDBJ databases">
        <title>Diverse halophilic archaea isolated from saline environments.</title>
        <authorList>
            <person name="Cui H.-L."/>
        </authorList>
    </citation>
    <scope>NUCLEOTIDE SEQUENCE [LARGE SCALE GENOMIC DNA]</scope>
    <source>
        <strain evidence="3 4">XZYJT49</strain>
    </source>
</reference>
<dbReference type="RefSeq" id="WP_248650304.1">
    <property type="nucleotide sequence ID" value="NZ_CP096659.1"/>
</dbReference>
<dbReference type="EMBL" id="CP096659">
    <property type="protein sequence ID" value="UPV74258.1"/>
    <property type="molecule type" value="Genomic_DNA"/>
</dbReference>
<gene>
    <name evidence="3" type="ORF">M0R89_17185</name>
</gene>
<feature type="domain" description="DUF7344" evidence="2">
    <location>
        <begin position="29"/>
        <end position="96"/>
    </location>
</feature>
<protein>
    <submittedName>
        <fullName evidence="3">Helix-turn-helix domain-containing protein</fullName>
    </submittedName>
</protein>
<dbReference type="Gene3D" id="1.10.10.10">
    <property type="entry name" value="Winged helix-like DNA-binding domain superfamily/Winged helix DNA-binding domain"/>
    <property type="match status" value="1"/>
</dbReference>
<organism evidence="3 4">
    <name type="scientific">Halorussus limi</name>
    <dbReference type="NCBI Taxonomy" id="2938695"/>
    <lineage>
        <taxon>Archaea</taxon>
        <taxon>Methanobacteriati</taxon>
        <taxon>Methanobacteriota</taxon>
        <taxon>Stenosarchaea group</taxon>
        <taxon>Halobacteria</taxon>
        <taxon>Halobacteriales</taxon>
        <taxon>Haladaptataceae</taxon>
        <taxon>Halorussus</taxon>
    </lineage>
</organism>
<proteinExistence type="predicted"/>
<evidence type="ECO:0000313" key="3">
    <source>
        <dbReference type="EMBL" id="UPV74258.1"/>
    </source>
</evidence>
<evidence type="ECO:0000259" key="2">
    <source>
        <dbReference type="Pfam" id="PF24035"/>
    </source>
</evidence>
<keyword evidence="4" id="KW-1185">Reference proteome</keyword>
<dbReference type="GeneID" id="72186970"/>
<feature type="region of interest" description="Disordered" evidence="1">
    <location>
        <begin position="1"/>
        <end position="26"/>
    </location>
</feature>
<evidence type="ECO:0000313" key="4">
    <source>
        <dbReference type="Proteomes" id="UP000830729"/>
    </source>
</evidence>
<dbReference type="Proteomes" id="UP000830729">
    <property type="component" value="Chromosome"/>
</dbReference>
<dbReference type="InterPro" id="IPR055768">
    <property type="entry name" value="DUF7344"/>
</dbReference>
<feature type="compositionally biased region" description="Polar residues" evidence="1">
    <location>
        <begin position="1"/>
        <end position="20"/>
    </location>
</feature>
<sequence>MIGNRDGQNPTRTAGASGQTDVAPEERCRLLGDSLRRRTLRALDPDERPVALSELRDRVADGSDSDTVAVRLHHVHLPKLDEAGLVSYDPERNVVEARPRPDWADRYLER</sequence>
<dbReference type="Pfam" id="PF24035">
    <property type="entry name" value="DUF7344"/>
    <property type="match status" value="1"/>
</dbReference>
<dbReference type="InterPro" id="IPR036388">
    <property type="entry name" value="WH-like_DNA-bd_sf"/>
</dbReference>